<evidence type="ECO:0000259" key="10">
    <source>
        <dbReference type="SMART" id="SM00905"/>
    </source>
</evidence>
<dbReference type="InterPro" id="IPR006157">
    <property type="entry name" value="FolB_dom"/>
</dbReference>
<evidence type="ECO:0000256" key="6">
    <source>
        <dbReference type="ARBA" id="ARBA00023239"/>
    </source>
</evidence>
<evidence type="ECO:0000256" key="2">
    <source>
        <dbReference type="ARBA" id="ARBA00005013"/>
    </source>
</evidence>
<comment type="function">
    <text evidence="8">Catalyzes the conversion of 7,8-dihydroneopterin into 6-hydroxymethyl-7,8-dihydropterin, a biosynthetic precursor of the vitamin tetrahydrofolate. Can use L-threo-dihydroneopterin and D-erythro-dihydroneopterin as substrates for the formation of 6-hydroxymethyldihydropterin, but it can also catalyze the epimerization of carbon 2' of dihydroneopterin and dihydromonapterin.</text>
</comment>
<evidence type="ECO:0000313" key="12">
    <source>
        <dbReference type="Proteomes" id="UP001301350"/>
    </source>
</evidence>
<dbReference type="EC" id="4.1.2.25" evidence="4"/>
<accession>A0AAV9IV11</accession>
<gene>
    <name evidence="11" type="ORF">CDCA_CDCA06G2009</name>
</gene>
<comment type="subunit">
    <text evidence="9">Homooctamer. Forms a hollow cylinder assembled from two ring-shaped tetramers.</text>
</comment>
<dbReference type="PANTHER" id="PTHR42844:SF1">
    <property type="entry name" value="DIHYDRONEOPTERIN ALDOLASE 1-RELATED"/>
    <property type="match status" value="1"/>
</dbReference>
<evidence type="ECO:0000313" key="11">
    <source>
        <dbReference type="EMBL" id="KAK4535984.1"/>
    </source>
</evidence>
<evidence type="ECO:0000256" key="4">
    <source>
        <dbReference type="ARBA" id="ARBA00013043"/>
    </source>
</evidence>
<proteinExistence type="inferred from homology"/>
<evidence type="ECO:0000256" key="5">
    <source>
        <dbReference type="ARBA" id="ARBA00022909"/>
    </source>
</evidence>
<dbReference type="InterPro" id="IPR043133">
    <property type="entry name" value="GTP-CH-I_C/QueF"/>
</dbReference>
<evidence type="ECO:0000256" key="9">
    <source>
        <dbReference type="ARBA" id="ARBA00063311"/>
    </source>
</evidence>
<keyword evidence="5" id="KW-0289">Folate biosynthesis</keyword>
<keyword evidence="6" id="KW-0456">Lyase</keyword>
<dbReference type="GO" id="GO:0004150">
    <property type="term" value="F:dihydroneopterin aldolase activity"/>
    <property type="evidence" value="ECO:0007669"/>
    <property type="project" value="UniProtKB-EC"/>
</dbReference>
<organism evidence="11 12">
    <name type="scientific">Cyanidium caldarium</name>
    <name type="common">Red alga</name>
    <dbReference type="NCBI Taxonomy" id="2771"/>
    <lineage>
        <taxon>Eukaryota</taxon>
        <taxon>Rhodophyta</taxon>
        <taxon>Bangiophyceae</taxon>
        <taxon>Cyanidiales</taxon>
        <taxon>Cyanidiaceae</taxon>
        <taxon>Cyanidium</taxon>
    </lineage>
</organism>
<evidence type="ECO:0000256" key="3">
    <source>
        <dbReference type="ARBA" id="ARBA00005708"/>
    </source>
</evidence>
<dbReference type="Gene3D" id="3.30.1130.10">
    <property type="match status" value="1"/>
</dbReference>
<dbReference type="SMART" id="SM00905">
    <property type="entry name" value="FolB"/>
    <property type="match status" value="1"/>
</dbReference>
<dbReference type="Pfam" id="PF02152">
    <property type="entry name" value="FolB"/>
    <property type="match status" value="1"/>
</dbReference>
<dbReference type="EMBL" id="JANCYW010000006">
    <property type="protein sequence ID" value="KAK4535984.1"/>
    <property type="molecule type" value="Genomic_DNA"/>
</dbReference>
<dbReference type="PANTHER" id="PTHR42844">
    <property type="entry name" value="DIHYDRONEOPTERIN ALDOLASE 1-RELATED"/>
    <property type="match status" value="1"/>
</dbReference>
<dbReference type="Proteomes" id="UP001301350">
    <property type="component" value="Unassembled WGS sequence"/>
</dbReference>
<dbReference type="SUPFAM" id="SSF55620">
    <property type="entry name" value="Tetrahydrobiopterin biosynthesis enzymes-like"/>
    <property type="match status" value="1"/>
</dbReference>
<protein>
    <recommendedName>
        <fullName evidence="4">dihydroneopterin aldolase</fullName>
        <ecNumber evidence="4">4.1.2.25</ecNumber>
    </recommendedName>
    <alternativeName>
        <fullName evidence="7">7,8-dihydroneopterin aldolase</fullName>
    </alternativeName>
</protein>
<keyword evidence="12" id="KW-1185">Reference proteome</keyword>
<sequence>MTLPRPPSVDKIILRGLHFFGRHGTSAAERELGQLFIVDLHLLTGDLSPAAAADDLHQTVDYAAVYDHVKHVVQGPPRHLLETVATDIIQTLLRQHQRVQEVTCRVSKLHAPLAGRVGLGTVAVEITRSRA</sequence>
<comment type="catalytic activity">
    <reaction evidence="1">
        <text>7,8-dihydroneopterin = 6-hydroxymethyl-7,8-dihydropterin + glycolaldehyde</text>
        <dbReference type="Rhea" id="RHEA:10540"/>
        <dbReference type="ChEBI" id="CHEBI:17001"/>
        <dbReference type="ChEBI" id="CHEBI:17071"/>
        <dbReference type="ChEBI" id="CHEBI:44841"/>
        <dbReference type="EC" id="4.1.2.25"/>
    </reaction>
</comment>
<dbReference type="CDD" id="cd00534">
    <property type="entry name" value="DHNA_DHNTPE"/>
    <property type="match status" value="1"/>
</dbReference>
<evidence type="ECO:0000256" key="1">
    <source>
        <dbReference type="ARBA" id="ARBA00001353"/>
    </source>
</evidence>
<evidence type="ECO:0000256" key="8">
    <source>
        <dbReference type="ARBA" id="ARBA00055579"/>
    </source>
</evidence>
<comment type="similarity">
    <text evidence="3">Belongs to the DHNA family.</text>
</comment>
<name>A0AAV9IV11_CYACA</name>
<dbReference type="FunFam" id="3.30.1130.10:FF:000003">
    <property type="entry name" value="7,8-dihydroneopterin aldolase"/>
    <property type="match status" value="1"/>
</dbReference>
<dbReference type="GO" id="GO:0005737">
    <property type="term" value="C:cytoplasm"/>
    <property type="evidence" value="ECO:0007669"/>
    <property type="project" value="TreeGrafter"/>
</dbReference>
<comment type="caution">
    <text evidence="11">The sequence shown here is derived from an EMBL/GenBank/DDBJ whole genome shotgun (WGS) entry which is preliminary data.</text>
</comment>
<comment type="pathway">
    <text evidence="2">Cofactor biosynthesis; tetrahydrofolate biosynthesis; 2-amino-4-hydroxy-6-hydroxymethyl-7,8-dihydropteridine diphosphate from 7,8-dihydroneopterin triphosphate: step 3/4.</text>
</comment>
<dbReference type="NCBIfam" id="TIGR00526">
    <property type="entry name" value="folB_dom"/>
    <property type="match status" value="1"/>
</dbReference>
<dbReference type="AlphaFoldDB" id="A0AAV9IV11"/>
<feature type="domain" description="Dihydroneopterin aldolase/epimerase" evidence="10">
    <location>
        <begin position="12"/>
        <end position="128"/>
    </location>
</feature>
<dbReference type="GO" id="GO:0046656">
    <property type="term" value="P:folic acid biosynthetic process"/>
    <property type="evidence" value="ECO:0007669"/>
    <property type="project" value="UniProtKB-KW"/>
</dbReference>
<dbReference type="InterPro" id="IPR006156">
    <property type="entry name" value="Dihydroneopterin_aldolase"/>
</dbReference>
<evidence type="ECO:0000256" key="7">
    <source>
        <dbReference type="ARBA" id="ARBA00032903"/>
    </source>
</evidence>
<reference evidence="11 12" key="1">
    <citation type="submission" date="2022-07" db="EMBL/GenBank/DDBJ databases">
        <title>Genome-wide signatures of adaptation to extreme environments.</title>
        <authorList>
            <person name="Cho C.H."/>
            <person name="Yoon H.S."/>
        </authorList>
    </citation>
    <scope>NUCLEOTIDE SEQUENCE [LARGE SCALE GENOMIC DNA]</scope>
    <source>
        <strain evidence="11 12">DBV 063 E5</strain>
    </source>
</reference>
<dbReference type="NCBIfam" id="TIGR00525">
    <property type="entry name" value="folB"/>
    <property type="match status" value="1"/>
</dbReference>